<comment type="catalytic activity">
    <reaction evidence="7">
        <text>DNA(n) + a 2'-deoxyribonucleoside 5'-triphosphate = DNA(n+1) + diphosphate</text>
        <dbReference type="Rhea" id="RHEA:22508"/>
        <dbReference type="Rhea" id="RHEA-COMP:17339"/>
        <dbReference type="Rhea" id="RHEA-COMP:17340"/>
        <dbReference type="ChEBI" id="CHEBI:33019"/>
        <dbReference type="ChEBI" id="CHEBI:61560"/>
        <dbReference type="ChEBI" id="CHEBI:173112"/>
        <dbReference type="EC" id="2.7.7.7"/>
    </reaction>
</comment>
<dbReference type="Pfam" id="PF21694">
    <property type="entry name" value="DNA_pol3_delta_C"/>
    <property type="match status" value="1"/>
</dbReference>
<organism evidence="9 10">
    <name type="scientific">Candidatus Falkowbacteria bacterium RIFCSPLOWO2_12_FULL_45_13</name>
    <dbReference type="NCBI Taxonomy" id="1797991"/>
    <lineage>
        <taxon>Bacteria</taxon>
        <taxon>Candidatus Falkowiibacteriota</taxon>
    </lineage>
</organism>
<dbReference type="PANTHER" id="PTHR34388:SF1">
    <property type="entry name" value="DNA POLYMERASE III SUBUNIT DELTA"/>
    <property type="match status" value="1"/>
</dbReference>
<dbReference type="Proteomes" id="UP000176915">
    <property type="component" value="Unassembled WGS sequence"/>
</dbReference>
<evidence type="ECO:0000256" key="7">
    <source>
        <dbReference type="ARBA" id="ARBA00049244"/>
    </source>
</evidence>
<dbReference type="InterPro" id="IPR048466">
    <property type="entry name" value="DNA_pol3_delta-like_C"/>
</dbReference>
<dbReference type="SUPFAM" id="SSF48019">
    <property type="entry name" value="post-AAA+ oligomerization domain-like"/>
    <property type="match status" value="1"/>
</dbReference>
<evidence type="ECO:0000256" key="5">
    <source>
        <dbReference type="ARBA" id="ARBA00022932"/>
    </source>
</evidence>
<dbReference type="PANTHER" id="PTHR34388">
    <property type="entry name" value="DNA POLYMERASE III SUBUNIT DELTA"/>
    <property type="match status" value="1"/>
</dbReference>
<keyword evidence="4" id="KW-0235">DNA replication</keyword>
<name>A0A1F5SX02_9BACT</name>
<dbReference type="Gene3D" id="1.20.272.10">
    <property type="match status" value="1"/>
</dbReference>
<dbReference type="InterPro" id="IPR005790">
    <property type="entry name" value="DNA_polIII_delta"/>
</dbReference>
<dbReference type="AlphaFoldDB" id="A0A1F5SX02"/>
<keyword evidence="5" id="KW-0239">DNA-directed DNA polymerase</keyword>
<gene>
    <name evidence="9" type="ORF">A3H09_03350</name>
</gene>
<sequence length="344" mass="38054">IFLYGEDNFRSRLKLNELKDKYLKEVDRSGSGLKVLAGAKAAFSEITEAVNPSSLLSKKRLIVIEDIFINKSSEIFGKLLDYLKSRGNKSDDNIIIFWDENLKMKKIKNVLSPFLIGSDGRDKPLFKAQAEFYKFLAGQKYSYGFNILSHTELAAWVKNEAAKRGGKISAAAAAALIGLAGSDGWQISNELDKLISFKAAARLTETRLEIEVEDIKSLVRGKFSDNIFSLTDAISVKNRALAVKLLDELTESGLEGRYLLSMIIRQFKILLQIRQALDTGSGPRQLAAVLRLHPFVLQKGLAQAGDFSLAALKNILSQLIDIDYLAKSGRGDYTTGLGMLVARI</sequence>
<evidence type="ECO:0000313" key="10">
    <source>
        <dbReference type="Proteomes" id="UP000176915"/>
    </source>
</evidence>
<reference evidence="9 10" key="1">
    <citation type="journal article" date="2016" name="Nat. Commun.">
        <title>Thousands of microbial genomes shed light on interconnected biogeochemical processes in an aquifer system.</title>
        <authorList>
            <person name="Anantharaman K."/>
            <person name="Brown C.T."/>
            <person name="Hug L.A."/>
            <person name="Sharon I."/>
            <person name="Castelle C.J."/>
            <person name="Probst A.J."/>
            <person name="Thomas B.C."/>
            <person name="Singh A."/>
            <person name="Wilkins M.J."/>
            <person name="Karaoz U."/>
            <person name="Brodie E.L."/>
            <person name="Williams K.H."/>
            <person name="Hubbard S.S."/>
            <person name="Banfield J.F."/>
        </authorList>
    </citation>
    <scope>NUCLEOTIDE SEQUENCE [LARGE SCALE GENOMIC DNA]</scope>
</reference>
<evidence type="ECO:0000256" key="2">
    <source>
        <dbReference type="ARBA" id="ARBA00022679"/>
    </source>
</evidence>
<dbReference type="InterPro" id="IPR008921">
    <property type="entry name" value="DNA_pol3_clamp-load_cplx_C"/>
</dbReference>
<comment type="similarity">
    <text evidence="6">Belongs to the DNA polymerase HolA subunit family.</text>
</comment>
<dbReference type="GO" id="GO:0006261">
    <property type="term" value="P:DNA-templated DNA replication"/>
    <property type="evidence" value="ECO:0007669"/>
    <property type="project" value="TreeGrafter"/>
</dbReference>
<dbReference type="InterPro" id="IPR027417">
    <property type="entry name" value="P-loop_NTPase"/>
</dbReference>
<protein>
    <recommendedName>
        <fullName evidence="1">DNA-directed DNA polymerase</fullName>
        <ecNumber evidence="1">2.7.7.7</ecNumber>
    </recommendedName>
</protein>
<dbReference type="SUPFAM" id="SSF52540">
    <property type="entry name" value="P-loop containing nucleoside triphosphate hydrolases"/>
    <property type="match status" value="1"/>
</dbReference>
<keyword evidence="2" id="KW-0808">Transferase</keyword>
<evidence type="ECO:0000256" key="6">
    <source>
        <dbReference type="ARBA" id="ARBA00034754"/>
    </source>
</evidence>
<dbReference type="EC" id="2.7.7.7" evidence="1"/>
<evidence type="ECO:0000256" key="3">
    <source>
        <dbReference type="ARBA" id="ARBA00022695"/>
    </source>
</evidence>
<dbReference type="EMBL" id="MFFY01000038">
    <property type="protein sequence ID" value="OGF30751.1"/>
    <property type="molecule type" value="Genomic_DNA"/>
</dbReference>
<feature type="domain" description="DNA polymerase III delta subunit-like C-terminal" evidence="8">
    <location>
        <begin position="225"/>
        <end position="343"/>
    </location>
</feature>
<dbReference type="Gene3D" id="1.10.8.60">
    <property type="match status" value="1"/>
</dbReference>
<accession>A0A1F5SX02</accession>
<comment type="caution">
    <text evidence="9">The sequence shown here is derived from an EMBL/GenBank/DDBJ whole genome shotgun (WGS) entry which is preliminary data.</text>
</comment>
<evidence type="ECO:0000259" key="8">
    <source>
        <dbReference type="Pfam" id="PF21694"/>
    </source>
</evidence>
<dbReference type="GO" id="GO:0009360">
    <property type="term" value="C:DNA polymerase III complex"/>
    <property type="evidence" value="ECO:0007669"/>
    <property type="project" value="TreeGrafter"/>
</dbReference>
<evidence type="ECO:0000256" key="4">
    <source>
        <dbReference type="ARBA" id="ARBA00022705"/>
    </source>
</evidence>
<proteinExistence type="inferred from homology"/>
<dbReference type="GO" id="GO:0003887">
    <property type="term" value="F:DNA-directed DNA polymerase activity"/>
    <property type="evidence" value="ECO:0007669"/>
    <property type="project" value="UniProtKB-KW"/>
</dbReference>
<keyword evidence="3" id="KW-0548">Nucleotidyltransferase</keyword>
<dbReference type="NCBIfam" id="TIGR01128">
    <property type="entry name" value="holA"/>
    <property type="match status" value="1"/>
</dbReference>
<dbReference type="GO" id="GO:0003677">
    <property type="term" value="F:DNA binding"/>
    <property type="evidence" value="ECO:0007669"/>
    <property type="project" value="InterPro"/>
</dbReference>
<evidence type="ECO:0000256" key="1">
    <source>
        <dbReference type="ARBA" id="ARBA00012417"/>
    </source>
</evidence>
<dbReference type="Gene3D" id="3.40.50.300">
    <property type="entry name" value="P-loop containing nucleotide triphosphate hydrolases"/>
    <property type="match status" value="1"/>
</dbReference>
<feature type="non-terminal residue" evidence="9">
    <location>
        <position position="1"/>
    </location>
</feature>
<evidence type="ECO:0000313" key="9">
    <source>
        <dbReference type="EMBL" id="OGF30751.1"/>
    </source>
</evidence>